<sequence length="643" mass="71028">MKKVKKTIAAALVLAMTGANAAWVQAATKTVDFNLYPIAFNHINWQMISSHTPTTGYSYTLGTGNGQRTNQYGVSWPDSSYYNSVLGTGGFTAVNSWAMKPVVLYAVEKSGGWLANGWNPYQDMAEGAFAVDDNARAAIMFADDYLLNGNTTSFQKARDLLTFTAYMTTLEGKVYDFAWSDASAHFGWDPDQQGQDKHFMFRSEYVKRTQYPSASPNASWMDQSSDPAHILKDGSGNPVSASPFISHPKYSIYMNDLLDTSGNDVAAVYNGPLYSTAAGGITGYKSNIKNNWTTSTQAAGLDEARNMWAMAKGLQMMQKLKYTNGSLTSDELAFAKFLENHFNRMLNNLKQYAPSGFDSKMASNILIALTDYFQLVYGTTDYGTYSLNLPANNNTSTTVDDTTPQSNLYSLIDQYLNNITSKQYRTSDWRDGIFIDNPAAGNWYAWGELQIYALSKVYKLKRNIGQTPAQLDGLLSIITYSADRFYGQQAYHYLDNVNNNSRTKERITEINGWNASFHTNSGQFAYQNSSIVVGLKELAEAYYLSDRADKTAKRSSYLNNAKSVAAWFIGNNNALTDMYDGQSGTGTYKGHGAVFDGITINAGIPVRNNGAGGESSAEGLWAMIQIKHAISKYGLSSIFTFDY</sequence>
<gene>
    <name evidence="2" type="ORF">GCM10010911_56130</name>
</gene>
<evidence type="ECO:0000313" key="2">
    <source>
        <dbReference type="EMBL" id="GGD90251.1"/>
    </source>
</evidence>
<evidence type="ECO:0000313" key="3">
    <source>
        <dbReference type="Proteomes" id="UP000612456"/>
    </source>
</evidence>
<evidence type="ECO:0000256" key="1">
    <source>
        <dbReference type="SAM" id="SignalP"/>
    </source>
</evidence>
<keyword evidence="3" id="KW-1185">Reference proteome</keyword>
<dbReference type="AlphaFoldDB" id="A0A916ZDM7"/>
<dbReference type="EMBL" id="BMHP01000005">
    <property type="protein sequence ID" value="GGD90251.1"/>
    <property type="molecule type" value="Genomic_DNA"/>
</dbReference>
<feature type="signal peptide" evidence="1">
    <location>
        <begin position="1"/>
        <end position="21"/>
    </location>
</feature>
<proteinExistence type="predicted"/>
<name>A0A916ZDM7_9BACL</name>
<protein>
    <submittedName>
        <fullName evidence="2">Uncharacterized protein</fullName>
    </submittedName>
</protein>
<accession>A0A916ZDM7</accession>
<feature type="chain" id="PRO_5039490140" evidence="1">
    <location>
        <begin position="22"/>
        <end position="643"/>
    </location>
</feature>
<reference evidence="2" key="2">
    <citation type="submission" date="2020-09" db="EMBL/GenBank/DDBJ databases">
        <authorList>
            <person name="Sun Q."/>
            <person name="Zhou Y."/>
        </authorList>
    </citation>
    <scope>NUCLEOTIDE SEQUENCE</scope>
    <source>
        <strain evidence="2">CGMCC 1.15178</strain>
    </source>
</reference>
<comment type="caution">
    <text evidence="2">The sequence shown here is derived from an EMBL/GenBank/DDBJ whole genome shotgun (WGS) entry which is preliminary data.</text>
</comment>
<organism evidence="2 3">
    <name type="scientific">Paenibacillus nasutitermitis</name>
    <dbReference type="NCBI Taxonomy" id="1652958"/>
    <lineage>
        <taxon>Bacteria</taxon>
        <taxon>Bacillati</taxon>
        <taxon>Bacillota</taxon>
        <taxon>Bacilli</taxon>
        <taxon>Bacillales</taxon>
        <taxon>Paenibacillaceae</taxon>
        <taxon>Paenibacillus</taxon>
    </lineage>
</organism>
<dbReference type="Proteomes" id="UP000612456">
    <property type="component" value="Unassembled WGS sequence"/>
</dbReference>
<reference evidence="2" key="1">
    <citation type="journal article" date="2014" name="Int. J. Syst. Evol. Microbiol.">
        <title>Complete genome sequence of Corynebacterium casei LMG S-19264T (=DSM 44701T), isolated from a smear-ripened cheese.</title>
        <authorList>
            <consortium name="US DOE Joint Genome Institute (JGI-PGF)"/>
            <person name="Walter F."/>
            <person name="Albersmeier A."/>
            <person name="Kalinowski J."/>
            <person name="Ruckert C."/>
        </authorList>
    </citation>
    <scope>NUCLEOTIDE SEQUENCE</scope>
    <source>
        <strain evidence="2">CGMCC 1.15178</strain>
    </source>
</reference>
<dbReference type="RefSeq" id="WP_188997304.1">
    <property type="nucleotide sequence ID" value="NZ_BMHP01000005.1"/>
</dbReference>
<keyword evidence="1" id="KW-0732">Signal</keyword>